<comment type="caution">
    <text evidence="1">The sequence shown here is derived from an EMBL/GenBank/DDBJ whole genome shotgun (WGS) entry which is preliminary data.</text>
</comment>
<dbReference type="Proteomes" id="UP000663865">
    <property type="component" value="Unassembled WGS sequence"/>
</dbReference>
<accession>A0A818XQQ4</accession>
<sequence>MKTKRSTILHYWNNGYRSPATIARITKIPIKTVKYNIIKIKNQSTIEDRPQQYKIYILYSEVEEAIRTLKKNESPGSDGIAAEMLHAGGEALARQIHELCNRAWYEGTIPEEWGKSILVPIPKKGDLSE</sequence>
<evidence type="ECO:0000313" key="1">
    <source>
        <dbReference type="EMBL" id="CAF3743865.1"/>
    </source>
</evidence>
<gene>
    <name evidence="1" type="ORF">KIK155_LOCUS29309</name>
</gene>
<evidence type="ECO:0000313" key="2">
    <source>
        <dbReference type="Proteomes" id="UP000663865"/>
    </source>
</evidence>
<dbReference type="EMBL" id="CAJNYV010005458">
    <property type="protein sequence ID" value="CAF3743865.1"/>
    <property type="molecule type" value="Genomic_DNA"/>
</dbReference>
<protein>
    <submittedName>
        <fullName evidence="1">Uncharacterized protein</fullName>
    </submittedName>
</protein>
<reference evidence="1" key="1">
    <citation type="submission" date="2021-02" db="EMBL/GenBank/DDBJ databases">
        <authorList>
            <person name="Nowell W R."/>
        </authorList>
    </citation>
    <scope>NUCLEOTIDE SEQUENCE</scope>
</reference>
<feature type="non-terminal residue" evidence="1">
    <location>
        <position position="1"/>
    </location>
</feature>
<proteinExistence type="predicted"/>
<name>A0A818XQQ4_9BILA</name>
<dbReference type="PANTHER" id="PTHR19446">
    <property type="entry name" value="REVERSE TRANSCRIPTASES"/>
    <property type="match status" value="1"/>
</dbReference>
<organism evidence="1 2">
    <name type="scientific">Rotaria socialis</name>
    <dbReference type="NCBI Taxonomy" id="392032"/>
    <lineage>
        <taxon>Eukaryota</taxon>
        <taxon>Metazoa</taxon>
        <taxon>Spiralia</taxon>
        <taxon>Gnathifera</taxon>
        <taxon>Rotifera</taxon>
        <taxon>Eurotatoria</taxon>
        <taxon>Bdelloidea</taxon>
        <taxon>Philodinida</taxon>
        <taxon>Philodinidae</taxon>
        <taxon>Rotaria</taxon>
    </lineage>
</organism>
<dbReference type="AlphaFoldDB" id="A0A818XQQ4"/>